<dbReference type="AlphaFoldDB" id="A0AAN5CUE1"/>
<evidence type="ECO:0000313" key="1">
    <source>
        <dbReference type="EMBL" id="GMR50469.1"/>
    </source>
</evidence>
<reference evidence="2" key="1">
    <citation type="submission" date="2022-10" db="EMBL/GenBank/DDBJ databases">
        <title>Genome assembly of Pristionchus species.</title>
        <authorList>
            <person name="Yoshida K."/>
            <person name="Sommer R.J."/>
        </authorList>
    </citation>
    <scope>NUCLEOTIDE SEQUENCE [LARGE SCALE GENOMIC DNA]</scope>
    <source>
        <strain evidence="2">RS5460</strain>
    </source>
</reference>
<name>A0AAN5CUE1_9BILA</name>
<evidence type="ECO:0008006" key="3">
    <source>
        <dbReference type="Google" id="ProtNLM"/>
    </source>
</evidence>
<proteinExistence type="predicted"/>
<dbReference type="EMBL" id="BTRK01000004">
    <property type="protein sequence ID" value="GMR50469.1"/>
    <property type="molecule type" value="Genomic_DNA"/>
</dbReference>
<organism evidence="1 2">
    <name type="scientific">Pristionchus mayeri</name>
    <dbReference type="NCBI Taxonomy" id="1317129"/>
    <lineage>
        <taxon>Eukaryota</taxon>
        <taxon>Metazoa</taxon>
        <taxon>Ecdysozoa</taxon>
        <taxon>Nematoda</taxon>
        <taxon>Chromadorea</taxon>
        <taxon>Rhabditida</taxon>
        <taxon>Rhabditina</taxon>
        <taxon>Diplogasteromorpha</taxon>
        <taxon>Diplogasteroidea</taxon>
        <taxon>Neodiplogasteridae</taxon>
        <taxon>Pristionchus</taxon>
    </lineage>
</organism>
<comment type="caution">
    <text evidence="1">The sequence shown here is derived from an EMBL/GenBank/DDBJ whole genome shotgun (WGS) entry which is preliminary data.</text>
</comment>
<keyword evidence="2" id="KW-1185">Reference proteome</keyword>
<sequence>MVTTELEEAEFLAQFEVLPADLVWMIIEYTPKSIYNLRKTSHTLKIRADEYVLKTHMKGIIEEITITTVDDAANNENPEALAKLFIKFQNEFDISDKLIPLRLIISHPQDSMLLCIKSKGLMYSTKYRIDLQSAATAMDMLFTLLNGSRIEKTQLSIRDLTEDLAKVLMQILEDREVENLNICVDQMQNSDKAQWLARLSPTDLYYCLDLVTSFLKKLEILRTETLRFSIQTFTDYASNLLLQSINHHDAEKLMSVVEKVRNAMPVELLKTISPSVPYAGFDSTLLERETLSRHLSDTRIDILRLSYRELTDDAAAMLLQTLEHHHVEVLELNVEEVTLANHVKFLLDLSALVSSLIICQEENHEMKETPAYFFGVQHFEFAPVIVDMFTGRKLNALFIINPHYRGYLRHTNYIVESVVENSRAFRKDVILGISCDPYLPYSIINDADRKQLLVNNHYEVYVNTESLQIKHVSRREDWNRMRGMIKTPF</sequence>
<accession>A0AAN5CUE1</accession>
<gene>
    <name evidence="1" type="ORF">PMAYCL1PPCAC_20664</name>
</gene>
<evidence type="ECO:0000313" key="2">
    <source>
        <dbReference type="Proteomes" id="UP001328107"/>
    </source>
</evidence>
<protein>
    <recommendedName>
        <fullName evidence="3">F-box domain-containing protein</fullName>
    </recommendedName>
</protein>
<dbReference type="Proteomes" id="UP001328107">
    <property type="component" value="Unassembled WGS sequence"/>
</dbReference>